<organism evidence="2 3">
    <name type="scientific">Phytophthora oleae</name>
    <dbReference type="NCBI Taxonomy" id="2107226"/>
    <lineage>
        <taxon>Eukaryota</taxon>
        <taxon>Sar</taxon>
        <taxon>Stramenopiles</taxon>
        <taxon>Oomycota</taxon>
        <taxon>Peronosporomycetes</taxon>
        <taxon>Peronosporales</taxon>
        <taxon>Peronosporaceae</taxon>
        <taxon>Phytophthora</taxon>
    </lineage>
</organism>
<keyword evidence="1" id="KW-1133">Transmembrane helix</keyword>
<keyword evidence="3" id="KW-1185">Reference proteome</keyword>
<name>A0ABD3F1V2_9STRA</name>
<comment type="caution">
    <text evidence="2">The sequence shown here is derived from an EMBL/GenBank/DDBJ whole genome shotgun (WGS) entry which is preliminary data.</text>
</comment>
<reference evidence="2 3" key="1">
    <citation type="submission" date="2024-09" db="EMBL/GenBank/DDBJ databases">
        <title>Genome sequencing and assembly of Phytophthora oleae, isolate VK10A, causative agent of rot of olive drupes.</title>
        <authorList>
            <person name="Conti Taguali S."/>
            <person name="Riolo M."/>
            <person name="La Spada F."/>
            <person name="Cacciola S.O."/>
            <person name="Dionisio G."/>
        </authorList>
    </citation>
    <scope>NUCLEOTIDE SEQUENCE [LARGE SCALE GENOMIC DNA]</scope>
    <source>
        <strain evidence="2 3">VK10A</strain>
    </source>
</reference>
<accession>A0ABD3F1V2</accession>
<keyword evidence="1" id="KW-0812">Transmembrane</keyword>
<protein>
    <recommendedName>
        <fullName evidence="4">Protein kinase domain-containing protein</fullName>
    </recommendedName>
</protein>
<feature type="transmembrane region" description="Helical" evidence="1">
    <location>
        <begin position="251"/>
        <end position="272"/>
    </location>
</feature>
<evidence type="ECO:0008006" key="4">
    <source>
        <dbReference type="Google" id="ProtNLM"/>
    </source>
</evidence>
<evidence type="ECO:0000313" key="2">
    <source>
        <dbReference type="EMBL" id="KAL3659104.1"/>
    </source>
</evidence>
<sequence>MTDILSQLKGNTAITEPVPPPRLNAGLKELVGDLDNFSSLPYDLQRAMLWSSGWVRAIPEGASSSSGSDASDQYVQVYVLCGSTMSNIFLPTSTFEDWSACPIKTCKANNIAYTETTCEPSYVESKSLCALSPEAVLEPKSGPLWSKEGHIDEKFDPQLFRFDNGAVDNTTIYMLTQTSSWYMDDDTCPNSAAFIAPCRQIDAGETDLEESEWCIPEIDQWVYEWVLNEMNSSGSTAEFNSDTNSTLTVPAIVGIIVACGVLIVIIGGGFVLQSRFTDTNQYRSGLWDDEVIISNKIPREKVKTLKLISRGAFGEVYTVGA</sequence>
<gene>
    <name evidence="2" type="ORF">V7S43_015988</name>
</gene>
<keyword evidence="1" id="KW-0472">Membrane</keyword>
<dbReference type="AlphaFoldDB" id="A0ABD3F1V2"/>
<proteinExistence type="predicted"/>
<evidence type="ECO:0000256" key="1">
    <source>
        <dbReference type="SAM" id="Phobius"/>
    </source>
</evidence>
<evidence type="ECO:0000313" key="3">
    <source>
        <dbReference type="Proteomes" id="UP001632037"/>
    </source>
</evidence>
<dbReference type="Proteomes" id="UP001632037">
    <property type="component" value="Unassembled WGS sequence"/>
</dbReference>
<dbReference type="EMBL" id="JBIMZQ010000049">
    <property type="protein sequence ID" value="KAL3659104.1"/>
    <property type="molecule type" value="Genomic_DNA"/>
</dbReference>